<accession>A0A7C5DFF2</accession>
<evidence type="ECO:0000256" key="5">
    <source>
        <dbReference type="ARBA" id="ARBA00022989"/>
    </source>
</evidence>
<keyword evidence="3" id="KW-1003">Cell membrane</keyword>
<comment type="subcellular location">
    <subcellularLocation>
        <location evidence="1">Cell membrane</location>
        <topology evidence="1">Multi-pass membrane protein</topology>
    </subcellularLocation>
</comment>
<sequence length="384" mass="41769">MIEKALKGSRGYWTWVAFLLVIIGLGVTAYAKQMTLGLGVTGMGRDISWGVYIAQFTFLVGVAASAVMLVLPYYLHNQKDFAKIVIVGEFLAVSAALMCMLFILADMGRPDRVLNVLLHPSPHSMVFWDVLVLNAYFFLNLISGWAVLGAERKGVKPASWVKWLIFLSIPWAFSIHTVTAFLFAGLPGRHLWLTAVLAPRFLASAFAAGTAILILLTFILKRVAKFDAGPEARTKLAVLSAYAGVANLFFLGTEFFTAFYSNVPAHMHSLQYLYFGLDGHGPLVPYMWFSLIAGIISVGALLSPSLRRKTGMLIAACIGLVVSIWIDKGVGLVIGGFNPTPLEAIVDYIPTFTEISVTLGIYGIGLLVLTMLLKVAIAVKTQEA</sequence>
<comment type="similarity">
    <text evidence="2">Belongs to the NrfD family.</text>
</comment>
<dbReference type="NCBIfam" id="NF045798">
    <property type="entry name" value="DsrP"/>
    <property type="match status" value="1"/>
</dbReference>
<evidence type="ECO:0000313" key="8">
    <source>
        <dbReference type="EMBL" id="HHE32989.1"/>
    </source>
</evidence>
<dbReference type="PANTHER" id="PTHR43044">
    <property type="match status" value="1"/>
</dbReference>
<feature type="transmembrane region" description="Helical" evidence="7">
    <location>
        <begin position="51"/>
        <end position="75"/>
    </location>
</feature>
<comment type="caution">
    <text evidence="8">The sequence shown here is derived from an EMBL/GenBank/DDBJ whole genome shotgun (WGS) entry which is preliminary data.</text>
</comment>
<feature type="transmembrane region" description="Helical" evidence="7">
    <location>
        <begin position="12"/>
        <end position="31"/>
    </location>
</feature>
<feature type="transmembrane region" description="Helical" evidence="7">
    <location>
        <begin position="84"/>
        <end position="105"/>
    </location>
</feature>
<feature type="transmembrane region" description="Helical" evidence="7">
    <location>
        <begin position="160"/>
        <end position="186"/>
    </location>
</feature>
<dbReference type="Gene3D" id="1.20.1630.10">
    <property type="entry name" value="Formate dehydrogenase/DMSO reductase domain"/>
    <property type="match status" value="1"/>
</dbReference>
<proteinExistence type="inferred from homology"/>
<evidence type="ECO:0000256" key="7">
    <source>
        <dbReference type="SAM" id="Phobius"/>
    </source>
</evidence>
<dbReference type="PANTHER" id="PTHR43044:SF2">
    <property type="entry name" value="POLYSULPHIDE REDUCTASE NRFD"/>
    <property type="match status" value="1"/>
</dbReference>
<feature type="transmembrane region" description="Helical" evidence="7">
    <location>
        <begin position="357"/>
        <end position="379"/>
    </location>
</feature>
<organism evidence="8">
    <name type="scientific">Chlorobaculum parvum</name>
    <dbReference type="NCBI Taxonomy" id="274539"/>
    <lineage>
        <taxon>Bacteria</taxon>
        <taxon>Pseudomonadati</taxon>
        <taxon>Chlorobiota</taxon>
        <taxon>Chlorobiia</taxon>
        <taxon>Chlorobiales</taxon>
        <taxon>Chlorobiaceae</taxon>
        <taxon>Chlorobaculum</taxon>
    </lineage>
</organism>
<dbReference type="InterPro" id="IPR054823">
    <property type="entry name" value="DsrP-like"/>
</dbReference>
<keyword evidence="4 7" id="KW-0812">Transmembrane</keyword>
<feature type="transmembrane region" description="Helical" evidence="7">
    <location>
        <begin position="283"/>
        <end position="302"/>
    </location>
</feature>
<gene>
    <name evidence="8" type="ORF">ENL07_10315</name>
</gene>
<keyword evidence="6 7" id="KW-0472">Membrane</keyword>
<evidence type="ECO:0000256" key="1">
    <source>
        <dbReference type="ARBA" id="ARBA00004651"/>
    </source>
</evidence>
<evidence type="ECO:0000256" key="4">
    <source>
        <dbReference type="ARBA" id="ARBA00022692"/>
    </source>
</evidence>
<evidence type="ECO:0000256" key="2">
    <source>
        <dbReference type="ARBA" id="ARBA00008929"/>
    </source>
</evidence>
<dbReference type="EMBL" id="DRSQ01000224">
    <property type="protein sequence ID" value="HHE32989.1"/>
    <property type="molecule type" value="Genomic_DNA"/>
</dbReference>
<keyword evidence="5 7" id="KW-1133">Transmembrane helix</keyword>
<evidence type="ECO:0000256" key="3">
    <source>
        <dbReference type="ARBA" id="ARBA00022475"/>
    </source>
</evidence>
<dbReference type="Proteomes" id="UP000886058">
    <property type="component" value="Unassembled WGS sequence"/>
</dbReference>
<name>A0A7C5DFF2_9CHLB</name>
<feature type="transmembrane region" description="Helical" evidence="7">
    <location>
        <begin position="125"/>
        <end position="148"/>
    </location>
</feature>
<reference evidence="8" key="1">
    <citation type="journal article" date="2020" name="mSystems">
        <title>Genome- and Community-Level Interaction Insights into Carbon Utilization and Element Cycling Functions of Hydrothermarchaeota in Hydrothermal Sediment.</title>
        <authorList>
            <person name="Zhou Z."/>
            <person name="Liu Y."/>
            <person name="Xu W."/>
            <person name="Pan J."/>
            <person name="Luo Z.H."/>
            <person name="Li M."/>
        </authorList>
    </citation>
    <scope>NUCLEOTIDE SEQUENCE [LARGE SCALE GENOMIC DNA]</scope>
    <source>
        <strain evidence="8">HyVt-633</strain>
    </source>
</reference>
<feature type="transmembrane region" description="Helical" evidence="7">
    <location>
        <begin position="241"/>
        <end position="263"/>
    </location>
</feature>
<feature type="transmembrane region" description="Helical" evidence="7">
    <location>
        <begin position="314"/>
        <end position="337"/>
    </location>
</feature>
<feature type="transmembrane region" description="Helical" evidence="7">
    <location>
        <begin position="198"/>
        <end position="220"/>
    </location>
</feature>
<protein>
    <submittedName>
        <fullName evidence="8">Menaquinol oxidoreductase</fullName>
    </submittedName>
</protein>
<evidence type="ECO:0000256" key="6">
    <source>
        <dbReference type="ARBA" id="ARBA00023136"/>
    </source>
</evidence>
<dbReference type="Pfam" id="PF03916">
    <property type="entry name" value="NrfD"/>
    <property type="match status" value="1"/>
</dbReference>
<dbReference type="AlphaFoldDB" id="A0A7C5DFF2"/>
<dbReference type="InterPro" id="IPR005614">
    <property type="entry name" value="NrfD-like"/>
</dbReference>
<dbReference type="GO" id="GO:0005886">
    <property type="term" value="C:plasma membrane"/>
    <property type="evidence" value="ECO:0007669"/>
    <property type="project" value="UniProtKB-SubCell"/>
</dbReference>